<dbReference type="InterPro" id="IPR000944">
    <property type="entry name" value="Tscrpt_reg_Rrf2"/>
</dbReference>
<dbReference type="GO" id="GO:0005829">
    <property type="term" value="C:cytosol"/>
    <property type="evidence" value="ECO:0007669"/>
    <property type="project" value="TreeGrafter"/>
</dbReference>
<dbReference type="OrthoDB" id="213028at2"/>
<dbReference type="Pfam" id="PF02082">
    <property type="entry name" value="Rrf2"/>
    <property type="match status" value="1"/>
</dbReference>
<dbReference type="EMBL" id="MJEA01000009">
    <property type="protein sequence ID" value="OQO69777.1"/>
    <property type="molecule type" value="Genomic_DNA"/>
</dbReference>
<dbReference type="PANTHER" id="PTHR33221:SF15">
    <property type="entry name" value="HTH-TYPE TRANSCRIPTIONAL REGULATOR YWGB-RELATED"/>
    <property type="match status" value="1"/>
</dbReference>
<dbReference type="Proteomes" id="UP000192477">
    <property type="component" value="Unassembled WGS sequence"/>
</dbReference>
<comment type="caution">
    <text evidence="1">The sequence shown here is derived from an EMBL/GenBank/DDBJ whole genome shotgun (WGS) entry which is preliminary data.</text>
</comment>
<dbReference type="SUPFAM" id="SSF46785">
    <property type="entry name" value="Winged helix' DNA-binding domain"/>
    <property type="match status" value="1"/>
</dbReference>
<proteinExistence type="predicted"/>
<gene>
    <name evidence="1" type="ORF">BH747_09480</name>
</gene>
<dbReference type="PROSITE" id="PS51197">
    <property type="entry name" value="HTH_RRF2_2"/>
    <property type="match status" value="1"/>
</dbReference>
<dbReference type="Gene3D" id="1.10.10.10">
    <property type="entry name" value="Winged helix-like DNA-binding domain superfamily/Winged helix DNA-binding domain"/>
    <property type="match status" value="1"/>
</dbReference>
<dbReference type="InterPro" id="IPR036390">
    <property type="entry name" value="WH_DNA-bd_sf"/>
</dbReference>
<evidence type="ECO:0000313" key="1">
    <source>
        <dbReference type="EMBL" id="OQO69777.1"/>
    </source>
</evidence>
<sequence>MKYSLQFSDAIHILAYIEIFQQTDLLSSEMIAKSIETSAANVRKIMSKLKKSGLIITKIGKAAPSLAKEPKDITLFDIYQSIEGNTNLIQVDPKTNPNCIVGANIQETLAESYSQLQRKVEEEMAKITLDTLLHRIAVLEKEKRPDNQEIIKKFL</sequence>
<reference evidence="1 2" key="1">
    <citation type="journal article" date="2017" name="BMC Microbiol.">
        <title>Comparative genomics of Enterococcus spp. isolated from bovine feces.</title>
        <authorList>
            <person name="Beukers A.G."/>
            <person name="Zaheer R."/>
            <person name="Goji N."/>
            <person name="Amoako K.K."/>
            <person name="Chaves A.V."/>
            <person name="Ward M.P."/>
            <person name="McAllister T.A."/>
        </authorList>
    </citation>
    <scope>NUCLEOTIDE SEQUENCE [LARGE SCALE GENOMIC DNA]</scope>
    <source>
        <strain evidence="1 2">F1129D 143</strain>
    </source>
</reference>
<dbReference type="InterPro" id="IPR036388">
    <property type="entry name" value="WH-like_DNA-bd_sf"/>
</dbReference>
<dbReference type="RefSeq" id="WP_081184166.1">
    <property type="nucleotide sequence ID" value="NZ_MJEA01000009.1"/>
</dbReference>
<dbReference type="GO" id="GO:0003700">
    <property type="term" value="F:DNA-binding transcription factor activity"/>
    <property type="evidence" value="ECO:0007669"/>
    <property type="project" value="TreeGrafter"/>
</dbReference>
<accession>A0A1V8YAX5</accession>
<organism evidence="1 2">
    <name type="scientific">Enterococcus villorum</name>
    <dbReference type="NCBI Taxonomy" id="112904"/>
    <lineage>
        <taxon>Bacteria</taxon>
        <taxon>Bacillati</taxon>
        <taxon>Bacillota</taxon>
        <taxon>Bacilli</taxon>
        <taxon>Lactobacillales</taxon>
        <taxon>Enterococcaceae</taxon>
        <taxon>Enterococcus</taxon>
    </lineage>
</organism>
<dbReference type="AlphaFoldDB" id="A0A1V8YAX5"/>
<evidence type="ECO:0008006" key="3">
    <source>
        <dbReference type="Google" id="ProtNLM"/>
    </source>
</evidence>
<dbReference type="STRING" id="112904.BH747_09480"/>
<protein>
    <recommendedName>
        <fullName evidence="3">Rrf2 family transcriptional regulator</fullName>
    </recommendedName>
</protein>
<name>A0A1V8YAX5_9ENTE</name>
<dbReference type="PANTHER" id="PTHR33221">
    <property type="entry name" value="WINGED HELIX-TURN-HELIX TRANSCRIPTIONAL REGULATOR, RRF2 FAMILY"/>
    <property type="match status" value="1"/>
</dbReference>
<evidence type="ECO:0000313" key="2">
    <source>
        <dbReference type="Proteomes" id="UP000192477"/>
    </source>
</evidence>